<comment type="caution">
    <text evidence="2">The sequence shown here is derived from an EMBL/GenBank/DDBJ whole genome shotgun (WGS) entry which is preliminary data.</text>
</comment>
<dbReference type="InterPro" id="IPR029063">
    <property type="entry name" value="SAM-dependent_MTases_sf"/>
</dbReference>
<dbReference type="Gene3D" id="3.40.50.150">
    <property type="entry name" value="Vaccinia Virus protein VP39"/>
    <property type="match status" value="1"/>
</dbReference>
<protein>
    <submittedName>
        <fullName evidence="2">FkbM family methyltransferase</fullName>
    </submittedName>
</protein>
<dbReference type="PANTHER" id="PTHR34203">
    <property type="entry name" value="METHYLTRANSFERASE, FKBM FAMILY PROTEIN"/>
    <property type="match status" value="1"/>
</dbReference>
<keyword evidence="2" id="KW-0489">Methyltransferase</keyword>
<dbReference type="PANTHER" id="PTHR34203:SF15">
    <property type="entry name" value="SLL1173 PROTEIN"/>
    <property type="match status" value="1"/>
</dbReference>
<dbReference type="SUPFAM" id="SSF53335">
    <property type="entry name" value="S-adenosyl-L-methionine-dependent methyltransferases"/>
    <property type="match status" value="1"/>
</dbReference>
<dbReference type="GO" id="GO:0032259">
    <property type="term" value="P:methylation"/>
    <property type="evidence" value="ECO:0007669"/>
    <property type="project" value="UniProtKB-KW"/>
</dbReference>
<accession>A0ABW8YLU3</accession>
<dbReference type="NCBIfam" id="TIGR01444">
    <property type="entry name" value="fkbM_fam"/>
    <property type="match status" value="1"/>
</dbReference>
<gene>
    <name evidence="2" type="ORF">ABS767_05500</name>
</gene>
<dbReference type="EMBL" id="JBELQC010000001">
    <property type="protein sequence ID" value="MFL9840412.1"/>
    <property type="molecule type" value="Genomic_DNA"/>
</dbReference>
<keyword evidence="3" id="KW-1185">Reference proteome</keyword>
<evidence type="ECO:0000313" key="2">
    <source>
        <dbReference type="EMBL" id="MFL9840412.1"/>
    </source>
</evidence>
<proteinExistence type="predicted"/>
<dbReference type="InterPro" id="IPR052514">
    <property type="entry name" value="SAM-dependent_MTase"/>
</dbReference>
<evidence type="ECO:0000313" key="3">
    <source>
        <dbReference type="Proteomes" id="UP001629244"/>
    </source>
</evidence>
<dbReference type="Proteomes" id="UP001629244">
    <property type="component" value="Unassembled WGS sequence"/>
</dbReference>
<name>A0ABW8YLU3_9SPHN</name>
<feature type="domain" description="Methyltransferase FkbM" evidence="1">
    <location>
        <begin position="87"/>
        <end position="231"/>
    </location>
</feature>
<dbReference type="Pfam" id="PF05050">
    <property type="entry name" value="Methyltransf_21"/>
    <property type="match status" value="1"/>
</dbReference>
<reference evidence="2 3" key="1">
    <citation type="submission" date="2024-06" db="EMBL/GenBank/DDBJ databases">
        <authorList>
            <person name="Kaempfer P."/>
            <person name="Viver T."/>
        </authorList>
    </citation>
    <scope>NUCLEOTIDE SEQUENCE [LARGE SCALE GENOMIC DNA]</scope>
    <source>
        <strain evidence="2 3">ST-64</strain>
    </source>
</reference>
<dbReference type="InterPro" id="IPR006342">
    <property type="entry name" value="FkbM_mtfrase"/>
</dbReference>
<evidence type="ECO:0000259" key="1">
    <source>
        <dbReference type="Pfam" id="PF05050"/>
    </source>
</evidence>
<organism evidence="2 3">
    <name type="scientific">Sphingomonas plantiphila</name>
    <dbReference type="NCBI Taxonomy" id="3163295"/>
    <lineage>
        <taxon>Bacteria</taxon>
        <taxon>Pseudomonadati</taxon>
        <taxon>Pseudomonadota</taxon>
        <taxon>Alphaproteobacteria</taxon>
        <taxon>Sphingomonadales</taxon>
        <taxon>Sphingomonadaceae</taxon>
        <taxon>Sphingomonas</taxon>
    </lineage>
</organism>
<dbReference type="RefSeq" id="WP_408077351.1">
    <property type="nucleotide sequence ID" value="NZ_JBELQC010000001.1"/>
</dbReference>
<dbReference type="GO" id="GO:0008168">
    <property type="term" value="F:methyltransferase activity"/>
    <property type="evidence" value="ECO:0007669"/>
    <property type="project" value="UniProtKB-KW"/>
</dbReference>
<sequence>MSTTPIYDIWRLLQYPRTFNEAEIRTLCRTAYCGDHTTLCRVLGRYKMFVDTQDIGISSHLMLDGFWEMWVTEAMLRTVRRGATVIDVGANLGYYSLLLADLTGAEGRVLSFEPNPALAGRTQRSVEMNGYAGFATVHNCALGSEEGYVTMEVTTHQPGGGRVRAHAGESISNAVPLRRLDSFPDALNAEFIKIDVEGFEQQVWRGMTGILAGGQPLTIFMEFTVSRYPDPRGFLDEIIAEGFSLEIIDYTAGIRPISIDEIFAQPHNIDHMLCFRR</sequence>
<keyword evidence="2" id="KW-0808">Transferase</keyword>